<evidence type="ECO:0000256" key="10">
    <source>
        <dbReference type="SAM" id="Coils"/>
    </source>
</evidence>
<evidence type="ECO:0000313" key="12">
    <source>
        <dbReference type="EMBL" id="PJA46540.1"/>
    </source>
</evidence>
<dbReference type="InterPro" id="IPR001469">
    <property type="entry name" value="ATP_synth_F1_dsu/esu"/>
</dbReference>
<evidence type="ECO:0000313" key="13">
    <source>
        <dbReference type="Proteomes" id="UP000231263"/>
    </source>
</evidence>
<evidence type="ECO:0000256" key="4">
    <source>
        <dbReference type="ARBA" id="ARBA00023065"/>
    </source>
</evidence>
<dbReference type="Proteomes" id="UP000231263">
    <property type="component" value="Unassembled WGS sequence"/>
</dbReference>
<name>A0A2M7XF88_9BACT</name>
<protein>
    <recommendedName>
        <fullName evidence="8">ATP synthase epsilon chain</fullName>
    </recommendedName>
    <alternativeName>
        <fullName evidence="8">ATP synthase F1 sector epsilon subunit</fullName>
    </alternativeName>
    <alternativeName>
        <fullName evidence="8">F-ATPase epsilon subunit</fullName>
    </alternativeName>
</protein>
<keyword evidence="10" id="KW-0175">Coiled coil</keyword>
<dbReference type="PANTHER" id="PTHR13822">
    <property type="entry name" value="ATP SYNTHASE DELTA/EPSILON CHAIN"/>
    <property type="match status" value="1"/>
</dbReference>
<comment type="similarity">
    <text evidence="2 8 9">Belongs to the ATPase epsilon chain family.</text>
</comment>
<reference evidence="13" key="1">
    <citation type="submission" date="2017-09" db="EMBL/GenBank/DDBJ databases">
        <title>Depth-based differentiation of microbial function through sediment-hosted aquifers and enrichment of novel symbionts in the deep terrestrial subsurface.</title>
        <authorList>
            <person name="Probst A.J."/>
            <person name="Ladd B."/>
            <person name="Jarett J.K."/>
            <person name="Geller-Mcgrath D.E."/>
            <person name="Sieber C.M.K."/>
            <person name="Emerson J.B."/>
            <person name="Anantharaman K."/>
            <person name="Thomas B.C."/>
            <person name="Malmstrom R."/>
            <person name="Stieglmeier M."/>
            <person name="Klingl A."/>
            <person name="Woyke T."/>
            <person name="Ryan C.M."/>
            <person name="Banfield J.F."/>
        </authorList>
    </citation>
    <scope>NUCLEOTIDE SEQUENCE [LARGE SCALE GENOMIC DNA]</scope>
</reference>
<dbReference type="NCBIfam" id="TIGR01216">
    <property type="entry name" value="ATP_synt_epsi"/>
    <property type="match status" value="1"/>
</dbReference>
<comment type="subunit">
    <text evidence="8 9">F-type ATPases have 2 components, CF(1) - the catalytic core - and CF(0) - the membrane proton channel. CF(1) has five subunits: alpha(3), beta(3), gamma(1), delta(1), epsilon(1). CF(0) has three main subunits: a, b and c.</text>
</comment>
<dbReference type="Gene3D" id="2.60.15.10">
    <property type="entry name" value="F0F1 ATP synthase delta/epsilon subunit, N-terminal"/>
    <property type="match status" value="1"/>
</dbReference>
<dbReference type="GO" id="GO:0005524">
    <property type="term" value="F:ATP binding"/>
    <property type="evidence" value="ECO:0007669"/>
    <property type="project" value="UniProtKB-UniRule"/>
</dbReference>
<dbReference type="GO" id="GO:0046933">
    <property type="term" value="F:proton-transporting ATP synthase activity, rotational mechanism"/>
    <property type="evidence" value="ECO:0007669"/>
    <property type="project" value="UniProtKB-UniRule"/>
</dbReference>
<comment type="caution">
    <text evidence="12">The sequence shown here is derived from an EMBL/GenBank/DDBJ whole genome shotgun (WGS) entry which is preliminary data.</text>
</comment>
<sequence length="139" mass="15485">MSKISLKVVTPERIVFEDSVDSILVNTEMGEIMVLAHHTPIVSLLRAGEMILSDNGNETSLAVSTGMIEVRENSQVIVLADTAERSEELELEVIEEAKKQAQARVEEAENSHNEEFALAAANLERELARHKVALKKRHR</sequence>
<comment type="subcellular location">
    <subcellularLocation>
        <location evidence="8">Cell membrane</location>
        <topology evidence="8">Peripheral membrane protein</topology>
    </subcellularLocation>
    <subcellularLocation>
        <location evidence="1">Endomembrane system</location>
        <topology evidence="1">Peripheral membrane protein</topology>
    </subcellularLocation>
</comment>
<dbReference type="PANTHER" id="PTHR13822:SF10">
    <property type="entry name" value="ATP SYNTHASE EPSILON CHAIN, CHLOROPLASTIC"/>
    <property type="match status" value="1"/>
</dbReference>
<evidence type="ECO:0000256" key="1">
    <source>
        <dbReference type="ARBA" id="ARBA00004184"/>
    </source>
</evidence>
<dbReference type="Pfam" id="PF02823">
    <property type="entry name" value="ATP-synt_DE_N"/>
    <property type="match status" value="1"/>
</dbReference>
<dbReference type="GO" id="GO:0012505">
    <property type="term" value="C:endomembrane system"/>
    <property type="evidence" value="ECO:0007669"/>
    <property type="project" value="UniProtKB-SubCell"/>
</dbReference>
<feature type="domain" description="ATP synthase F1 complex delta/epsilon subunit N-terminal" evidence="11">
    <location>
        <begin position="5"/>
        <end position="83"/>
    </location>
</feature>
<dbReference type="SUPFAM" id="SSF51344">
    <property type="entry name" value="Epsilon subunit of F1F0-ATP synthase N-terminal domain"/>
    <property type="match status" value="1"/>
</dbReference>
<evidence type="ECO:0000256" key="8">
    <source>
        <dbReference type="HAMAP-Rule" id="MF_00530"/>
    </source>
</evidence>
<organism evidence="12 13">
    <name type="scientific">Candidatus Uhrbacteria bacterium CG_4_9_14_3_um_filter_41_35</name>
    <dbReference type="NCBI Taxonomy" id="1975034"/>
    <lineage>
        <taxon>Bacteria</taxon>
        <taxon>Candidatus Uhriibacteriota</taxon>
    </lineage>
</organism>
<evidence type="ECO:0000256" key="6">
    <source>
        <dbReference type="ARBA" id="ARBA00023196"/>
    </source>
</evidence>
<dbReference type="AlphaFoldDB" id="A0A2M7XF88"/>
<keyword evidence="3 8" id="KW-0813">Transport</keyword>
<dbReference type="HAMAP" id="MF_00530">
    <property type="entry name" value="ATP_synth_epsil_bac"/>
    <property type="match status" value="1"/>
</dbReference>
<keyword evidence="7 8" id="KW-0066">ATP synthesis</keyword>
<dbReference type="InterPro" id="IPR020546">
    <property type="entry name" value="ATP_synth_F1_dsu/esu_N"/>
</dbReference>
<keyword evidence="5 8" id="KW-0472">Membrane</keyword>
<evidence type="ECO:0000259" key="11">
    <source>
        <dbReference type="Pfam" id="PF02823"/>
    </source>
</evidence>
<proteinExistence type="inferred from homology"/>
<feature type="coiled-coil region" evidence="10">
    <location>
        <begin position="84"/>
        <end position="133"/>
    </location>
</feature>
<dbReference type="GO" id="GO:0045259">
    <property type="term" value="C:proton-transporting ATP synthase complex"/>
    <property type="evidence" value="ECO:0007669"/>
    <property type="project" value="UniProtKB-KW"/>
</dbReference>
<evidence type="ECO:0000256" key="7">
    <source>
        <dbReference type="ARBA" id="ARBA00023310"/>
    </source>
</evidence>
<evidence type="ECO:0000256" key="3">
    <source>
        <dbReference type="ARBA" id="ARBA00022448"/>
    </source>
</evidence>
<keyword evidence="8" id="KW-0375">Hydrogen ion transport</keyword>
<evidence type="ECO:0000256" key="2">
    <source>
        <dbReference type="ARBA" id="ARBA00005712"/>
    </source>
</evidence>
<dbReference type="GO" id="GO:0005886">
    <property type="term" value="C:plasma membrane"/>
    <property type="evidence" value="ECO:0007669"/>
    <property type="project" value="UniProtKB-SubCell"/>
</dbReference>
<comment type="function">
    <text evidence="8">Produces ATP from ADP in the presence of a proton gradient across the membrane.</text>
</comment>
<keyword evidence="6 8" id="KW-0139">CF(1)</keyword>
<dbReference type="CDD" id="cd12152">
    <property type="entry name" value="F1-ATPase_delta"/>
    <property type="match status" value="1"/>
</dbReference>
<dbReference type="InterPro" id="IPR036771">
    <property type="entry name" value="ATPsynth_dsu/esu_N"/>
</dbReference>
<accession>A0A2M7XF88</accession>
<keyword evidence="8" id="KW-1003">Cell membrane</keyword>
<dbReference type="EMBL" id="PFWT01000009">
    <property type="protein sequence ID" value="PJA46540.1"/>
    <property type="molecule type" value="Genomic_DNA"/>
</dbReference>
<keyword evidence="4 8" id="KW-0406">Ion transport</keyword>
<evidence type="ECO:0000256" key="9">
    <source>
        <dbReference type="RuleBase" id="RU003656"/>
    </source>
</evidence>
<gene>
    <name evidence="8 12" type="primary">atpC</name>
    <name evidence="12" type="ORF">CO173_02120</name>
</gene>
<evidence type="ECO:0000256" key="5">
    <source>
        <dbReference type="ARBA" id="ARBA00023136"/>
    </source>
</evidence>